<evidence type="ECO:0000313" key="4">
    <source>
        <dbReference type="Proteomes" id="UP000503462"/>
    </source>
</evidence>
<sequence length="104" mass="11554">MPADTHSFARRSSTWDAASTSTESTLLKGSETQSSRKSSLSKAIDKVKSRLGKHGEALADDEEDYERQRVKAEKKEKRREEYEQLGLDERVKFGTIGAGGFNSA</sequence>
<dbReference type="EMBL" id="CP051140">
    <property type="protein sequence ID" value="QIW96949.1"/>
    <property type="molecule type" value="Genomic_DNA"/>
</dbReference>
<organism evidence="3 4">
    <name type="scientific">Peltaster fructicola</name>
    <dbReference type="NCBI Taxonomy" id="286661"/>
    <lineage>
        <taxon>Eukaryota</taxon>
        <taxon>Fungi</taxon>
        <taxon>Dikarya</taxon>
        <taxon>Ascomycota</taxon>
        <taxon>Pezizomycotina</taxon>
        <taxon>Dothideomycetes</taxon>
        <taxon>Dothideomycetes incertae sedis</taxon>
        <taxon>Peltaster</taxon>
    </lineage>
</organism>
<keyword evidence="4" id="KW-1185">Reference proteome</keyword>
<protein>
    <submittedName>
        <fullName evidence="3">Uncharacterized protein</fullName>
    </submittedName>
</protein>
<evidence type="ECO:0000313" key="3">
    <source>
        <dbReference type="EMBL" id="QIW96949.1"/>
    </source>
</evidence>
<feature type="region of interest" description="Disordered" evidence="2">
    <location>
        <begin position="1"/>
        <end position="43"/>
    </location>
</feature>
<keyword evidence="1" id="KW-0175">Coiled coil</keyword>
<name>A0A6H0XR57_9PEZI</name>
<evidence type="ECO:0000256" key="1">
    <source>
        <dbReference type="SAM" id="Coils"/>
    </source>
</evidence>
<dbReference type="AlphaFoldDB" id="A0A6H0XR57"/>
<gene>
    <name evidence="3" type="ORF">AMS68_002467</name>
</gene>
<reference evidence="3 4" key="1">
    <citation type="journal article" date="2016" name="Sci. Rep.">
        <title>Peltaster fructicola genome reveals evolution from an invasive phytopathogen to an ectophytic parasite.</title>
        <authorList>
            <person name="Xu C."/>
            <person name="Chen H."/>
            <person name="Gleason M.L."/>
            <person name="Xu J.R."/>
            <person name="Liu H."/>
            <person name="Zhang R."/>
            <person name="Sun G."/>
        </authorList>
    </citation>
    <scope>NUCLEOTIDE SEQUENCE [LARGE SCALE GENOMIC DNA]</scope>
    <source>
        <strain evidence="3 4">LNHT1506</strain>
    </source>
</reference>
<dbReference type="Proteomes" id="UP000503462">
    <property type="component" value="Chromosome 2"/>
</dbReference>
<proteinExistence type="predicted"/>
<evidence type="ECO:0000256" key="2">
    <source>
        <dbReference type="SAM" id="MobiDB-lite"/>
    </source>
</evidence>
<feature type="compositionally biased region" description="Polar residues" evidence="2">
    <location>
        <begin position="10"/>
        <end position="41"/>
    </location>
</feature>
<accession>A0A6H0XR57</accession>
<feature type="coiled-coil region" evidence="1">
    <location>
        <begin position="58"/>
        <end position="85"/>
    </location>
</feature>